<dbReference type="EMBL" id="JAOQIO010000023">
    <property type="protein sequence ID" value="MCU6792441.1"/>
    <property type="molecule type" value="Genomic_DNA"/>
</dbReference>
<sequence>MDIQPNETIDRRAITAWQWGAAITSLCIAAVGAVIIIIAIKYNWPGWVTVLIGAAIILEMYLDIIVIPPLRWKRWRYEIREEEIDLLHGVVLVKRTVIPMVRIQHVDTHQGPILRKYGLTSVTFSTAAGKHHIPALADETAALVRNRIAELARVNNEDI</sequence>
<dbReference type="PANTHER" id="PTHR34473:SF2">
    <property type="entry name" value="UPF0699 TRANSMEMBRANE PROTEIN YDBT"/>
    <property type="match status" value="1"/>
</dbReference>
<feature type="domain" description="YdbS-like PH" evidence="2">
    <location>
        <begin position="72"/>
        <end position="147"/>
    </location>
</feature>
<organism evidence="3 4">
    <name type="scientific">Paenibacillus baimaensis</name>
    <dbReference type="NCBI Taxonomy" id="2982185"/>
    <lineage>
        <taxon>Bacteria</taxon>
        <taxon>Bacillati</taxon>
        <taxon>Bacillota</taxon>
        <taxon>Bacilli</taxon>
        <taxon>Bacillales</taxon>
        <taxon>Paenibacillaceae</taxon>
        <taxon>Paenibacillus</taxon>
    </lineage>
</organism>
<keyword evidence="1" id="KW-1133">Transmembrane helix</keyword>
<keyword evidence="4" id="KW-1185">Reference proteome</keyword>
<evidence type="ECO:0000313" key="3">
    <source>
        <dbReference type="EMBL" id="MCU6792441.1"/>
    </source>
</evidence>
<dbReference type="InterPro" id="IPR005182">
    <property type="entry name" value="YdbS-like_PH"/>
</dbReference>
<dbReference type="RefSeq" id="WP_262683831.1">
    <property type="nucleotide sequence ID" value="NZ_JAOQIO010000023.1"/>
</dbReference>
<accession>A0ABT2UE85</accession>
<comment type="caution">
    <text evidence="3">The sequence shown here is derived from an EMBL/GenBank/DDBJ whole genome shotgun (WGS) entry which is preliminary data.</text>
</comment>
<keyword evidence="1" id="KW-0472">Membrane</keyword>
<keyword evidence="1" id="KW-0812">Transmembrane</keyword>
<evidence type="ECO:0000313" key="4">
    <source>
        <dbReference type="Proteomes" id="UP001652445"/>
    </source>
</evidence>
<proteinExistence type="predicted"/>
<protein>
    <submittedName>
        <fullName evidence="3">PH domain-containing protein</fullName>
    </submittedName>
</protein>
<dbReference type="PANTHER" id="PTHR34473">
    <property type="entry name" value="UPF0699 TRANSMEMBRANE PROTEIN YDBS"/>
    <property type="match status" value="1"/>
</dbReference>
<evidence type="ECO:0000256" key="1">
    <source>
        <dbReference type="SAM" id="Phobius"/>
    </source>
</evidence>
<reference evidence="3 4" key="1">
    <citation type="submission" date="2022-09" db="EMBL/GenBank/DDBJ databases">
        <authorList>
            <person name="Han X.L."/>
            <person name="Wang Q."/>
            <person name="Lu T."/>
        </authorList>
    </citation>
    <scope>NUCLEOTIDE SEQUENCE [LARGE SCALE GENOMIC DNA]</scope>
    <source>
        <strain evidence="3 4">WQ 127069</strain>
    </source>
</reference>
<feature type="transmembrane region" description="Helical" evidence="1">
    <location>
        <begin position="46"/>
        <end position="67"/>
    </location>
</feature>
<gene>
    <name evidence="3" type="ORF">OB236_09900</name>
</gene>
<evidence type="ECO:0000259" key="2">
    <source>
        <dbReference type="Pfam" id="PF03703"/>
    </source>
</evidence>
<dbReference type="Pfam" id="PF03703">
    <property type="entry name" value="bPH_2"/>
    <property type="match status" value="1"/>
</dbReference>
<dbReference type="Proteomes" id="UP001652445">
    <property type="component" value="Unassembled WGS sequence"/>
</dbReference>
<name>A0ABT2UE85_9BACL</name>
<feature type="transmembrane region" description="Helical" evidence="1">
    <location>
        <begin position="21"/>
        <end position="40"/>
    </location>
</feature>